<proteinExistence type="predicted"/>
<protein>
    <submittedName>
        <fullName evidence="1">Uncharacterized protein</fullName>
    </submittedName>
</protein>
<reference evidence="1" key="1">
    <citation type="submission" date="2021-05" db="EMBL/GenBank/DDBJ databases">
        <title>An isolated secondary fermenter in methanogenic hydrocarbon-degrading communities.</title>
        <authorList>
            <person name="Liu Y.-F."/>
            <person name="Liu Z.-l."/>
        </authorList>
    </citation>
    <scope>NUCLEOTIDE SEQUENCE</scope>
    <source>
        <strain evidence="1">L-13</strain>
    </source>
</reference>
<gene>
    <name evidence="1" type="ORF">KIH16_04395</name>
</gene>
<sequence length="45" mass="5058">MKVTAQNLGLAVGTVRETMKWVKKLLGFSGMHWRQALDAIEEAIE</sequence>
<accession>A0ACD1DYB2</accession>
<keyword evidence="2" id="KW-1185">Reference proteome</keyword>
<evidence type="ECO:0000313" key="1">
    <source>
        <dbReference type="EMBL" id="QVL37014.1"/>
    </source>
</evidence>
<evidence type="ECO:0000313" key="2">
    <source>
        <dbReference type="Proteomes" id="UP000682204"/>
    </source>
</evidence>
<name>A0ACD1DYB2_9BACT</name>
<dbReference type="EMBL" id="CP074691">
    <property type="protein sequence ID" value="QVL37014.1"/>
    <property type="molecule type" value="Genomic_DNA"/>
</dbReference>
<organism evidence="1 2">
    <name type="scientific">Aminirod propionatiphilus</name>
    <dbReference type="NCBI Taxonomy" id="3415223"/>
    <lineage>
        <taxon>Bacteria</taxon>
        <taxon>Thermotogati</taxon>
        <taxon>Synergistota</taxon>
        <taxon>Synergistia</taxon>
        <taxon>Synergistales</taxon>
        <taxon>Aminiphilaceae</taxon>
        <taxon>Aminirod</taxon>
    </lineage>
</organism>
<dbReference type="Proteomes" id="UP000682204">
    <property type="component" value="Chromosome"/>
</dbReference>